<keyword evidence="1" id="KW-0472">Membrane</keyword>
<organism evidence="2 3">
    <name type="scientific">Podospora australis</name>
    <dbReference type="NCBI Taxonomy" id="1536484"/>
    <lineage>
        <taxon>Eukaryota</taxon>
        <taxon>Fungi</taxon>
        <taxon>Dikarya</taxon>
        <taxon>Ascomycota</taxon>
        <taxon>Pezizomycotina</taxon>
        <taxon>Sordariomycetes</taxon>
        <taxon>Sordariomycetidae</taxon>
        <taxon>Sordariales</taxon>
        <taxon>Podosporaceae</taxon>
        <taxon>Podospora</taxon>
    </lineage>
</organism>
<protein>
    <submittedName>
        <fullName evidence="2">Uncharacterized protein</fullName>
    </submittedName>
</protein>
<keyword evidence="1" id="KW-1133">Transmembrane helix</keyword>
<dbReference type="Proteomes" id="UP001302126">
    <property type="component" value="Unassembled WGS sequence"/>
</dbReference>
<evidence type="ECO:0000313" key="3">
    <source>
        <dbReference type="Proteomes" id="UP001302126"/>
    </source>
</evidence>
<name>A0AAN6X5C4_9PEZI</name>
<evidence type="ECO:0000313" key="2">
    <source>
        <dbReference type="EMBL" id="KAK4193931.1"/>
    </source>
</evidence>
<feature type="transmembrane region" description="Helical" evidence="1">
    <location>
        <begin position="20"/>
        <end position="41"/>
    </location>
</feature>
<reference evidence="2" key="1">
    <citation type="journal article" date="2023" name="Mol. Phylogenet. Evol.">
        <title>Genome-scale phylogeny and comparative genomics of the fungal order Sordariales.</title>
        <authorList>
            <person name="Hensen N."/>
            <person name="Bonometti L."/>
            <person name="Westerberg I."/>
            <person name="Brannstrom I.O."/>
            <person name="Guillou S."/>
            <person name="Cros-Aarteil S."/>
            <person name="Calhoun S."/>
            <person name="Haridas S."/>
            <person name="Kuo A."/>
            <person name="Mondo S."/>
            <person name="Pangilinan J."/>
            <person name="Riley R."/>
            <person name="LaButti K."/>
            <person name="Andreopoulos B."/>
            <person name="Lipzen A."/>
            <person name="Chen C."/>
            <person name="Yan M."/>
            <person name="Daum C."/>
            <person name="Ng V."/>
            <person name="Clum A."/>
            <person name="Steindorff A."/>
            <person name="Ohm R.A."/>
            <person name="Martin F."/>
            <person name="Silar P."/>
            <person name="Natvig D.O."/>
            <person name="Lalanne C."/>
            <person name="Gautier V."/>
            <person name="Ament-Velasquez S.L."/>
            <person name="Kruys A."/>
            <person name="Hutchinson M.I."/>
            <person name="Powell A.J."/>
            <person name="Barry K."/>
            <person name="Miller A.N."/>
            <person name="Grigoriev I.V."/>
            <person name="Debuchy R."/>
            <person name="Gladieux P."/>
            <person name="Hiltunen Thoren M."/>
            <person name="Johannesson H."/>
        </authorList>
    </citation>
    <scope>NUCLEOTIDE SEQUENCE</scope>
    <source>
        <strain evidence="2">PSN309</strain>
    </source>
</reference>
<gene>
    <name evidence="2" type="ORF">QBC35DRAFT_10087</name>
</gene>
<dbReference type="EMBL" id="MU864350">
    <property type="protein sequence ID" value="KAK4193931.1"/>
    <property type="molecule type" value="Genomic_DNA"/>
</dbReference>
<reference evidence="2" key="2">
    <citation type="submission" date="2023-05" db="EMBL/GenBank/DDBJ databases">
        <authorList>
            <consortium name="Lawrence Berkeley National Laboratory"/>
            <person name="Steindorff A."/>
            <person name="Hensen N."/>
            <person name="Bonometti L."/>
            <person name="Westerberg I."/>
            <person name="Brannstrom I.O."/>
            <person name="Guillou S."/>
            <person name="Cros-Aarteil S."/>
            <person name="Calhoun S."/>
            <person name="Haridas S."/>
            <person name="Kuo A."/>
            <person name="Mondo S."/>
            <person name="Pangilinan J."/>
            <person name="Riley R."/>
            <person name="Labutti K."/>
            <person name="Andreopoulos B."/>
            <person name="Lipzen A."/>
            <person name="Chen C."/>
            <person name="Yanf M."/>
            <person name="Daum C."/>
            <person name="Ng V."/>
            <person name="Clum A."/>
            <person name="Ohm R."/>
            <person name="Martin F."/>
            <person name="Silar P."/>
            <person name="Natvig D."/>
            <person name="Lalanne C."/>
            <person name="Gautier V."/>
            <person name="Ament-Velasquez S.L."/>
            <person name="Kruys A."/>
            <person name="Hutchinson M.I."/>
            <person name="Powell A.J."/>
            <person name="Barry K."/>
            <person name="Miller A.N."/>
            <person name="Grigoriev I.V."/>
            <person name="Debuchy R."/>
            <person name="Gladieux P."/>
            <person name="Thoren M.H."/>
            <person name="Johannesson H."/>
        </authorList>
    </citation>
    <scope>NUCLEOTIDE SEQUENCE</scope>
    <source>
        <strain evidence="2">PSN309</strain>
    </source>
</reference>
<dbReference type="AlphaFoldDB" id="A0AAN6X5C4"/>
<comment type="caution">
    <text evidence="2">The sequence shown here is derived from an EMBL/GenBank/DDBJ whole genome shotgun (WGS) entry which is preliminary data.</text>
</comment>
<proteinExistence type="predicted"/>
<sequence>MVVSGEKWRGLSGKYRWRPSLFVLRVLLMFLEGELSGTWLMGSRRAKGGLYSSCPGCARAAVGYLGQPFRWGPNWDANVGNFEDPQVKWRIACAGLVDRKSSLFLVGERNFD</sequence>
<keyword evidence="3" id="KW-1185">Reference proteome</keyword>
<evidence type="ECO:0000256" key="1">
    <source>
        <dbReference type="SAM" id="Phobius"/>
    </source>
</evidence>
<keyword evidence="1" id="KW-0812">Transmembrane</keyword>
<accession>A0AAN6X5C4</accession>